<proteinExistence type="predicted"/>
<evidence type="ECO:0000313" key="1">
    <source>
        <dbReference type="EMBL" id="KKL60549.1"/>
    </source>
</evidence>
<protein>
    <submittedName>
        <fullName evidence="1">Uncharacterized protein</fullName>
    </submittedName>
</protein>
<accession>A0A0F9DFY7</accession>
<gene>
    <name evidence="1" type="ORF">LCGC14_2204210</name>
</gene>
<name>A0A0F9DFY7_9ZZZZ</name>
<dbReference type="AlphaFoldDB" id="A0A0F9DFY7"/>
<organism evidence="1">
    <name type="scientific">marine sediment metagenome</name>
    <dbReference type="NCBI Taxonomy" id="412755"/>
    <lineage>
        <taxon>unclassified sequences</taxon>
        <taxon>metagenomes</taxon>
        <taxon>ecological metagenomes</taxon>
    </lineage>
</organism>
<reference evidence="1" key="1">
    <citation type="journal article" date="2015" name="Nature">
        <title>Complex archaea that bridge the gap between prokaryotes and eukaryotes.</title>
        <authorList>
            <person name="Spang A."/>
            <person name="Saw J.H."/>
            <person name="Jorgensen S.L."/>
            <person name="Zaremba-Niedzwiedzka K."/>
            <person name="Martijn J."/>
            <person name="Lind A.E."/>
            <person name="van Eijk R."/>
            <person name="Schleper C."/>
            <person name="Guy L."/>
            <person name="Ettema T.J."/>
        </authorList>
    </citation>
    <scope>NUCLEOTIDE SEQUENCE</scope>
</reference>
<dbReference type="EMBL" id="LAZR01029112">
    <property type="protein sequence ID" value="KKL60549.1"/>
    <property type="molecule type" value="Genomic_DNA"/>
</dbReference>
<sequence length="82" mass="9529">MPTEDSFTKIANSWWISGWIDRMAAHWGSQVLGHGRSWDWGQALCVNQYGLEPNDWPDDPSDADIKVAEIWEEGDWPEWIKI</sequence>
<comment type="caution">
    <text evidence="1">The sequence shown here is derived from an EMBL/GenBank/DDBJ whole genome shotgun (WGS) entry which is preliminary data.</text>
</comment>